<keyword evidence="3" id="KW-1185">Reference proteome</keyword>
<dbReference type="AlphaFoldDB" id="A0A834MHA1"/>
<feature type="compositionally biased region" description="Basic and acidic residues" evidence="1">
    <location>
        <begin position="76"/>
        <end position="86"/>
    </location>
</feature>
<dbReference type="EMBL" id="JAACXV010000327">
    <property type="protein sequence ID" value="KAF7280005.1"/>
    <property type="molecule type" value="Genomic_DNA"/>
</dbReference>
<name>A0A834MHA1_RHYFE</name>
<proteinExistence type="predicted"/>
<dbReference type="Proteomes" id="UP000625711">
    <property type="component" value="Unassembled WGS sequence"/>
</dbReference>
<organism evidence="2 3">
    <name type="scientific">Rhynchophorus ferrugineus</name>
    <name type="common">Red palm weevil</name>
    <name type="synonym">Curculio ferrugineus</name>
    <dbReference type="NCBI Taxonomy" id="354439"/>
    <lineage>
        <taxon>Eukaryota</taxon>
        <taxon>Metazoa</taxon>
        <taxon>Ecdysozoa</taxon>
        <taxon>Arthropoda</taxon>
        <taxon>Hexapoda</taxon>
        <taxon>Insecta</taxon>
        <taxon>Pterygota</taxon>
        <taxon>Neoptera</taxon>
        <taxon>Endopterygota</taxon>
        <taxon>Coleoptera</taxon>
        <taxon>Polyphaga</taxon>
        <taxon>Cucujiformia</taxon>
        <taxon>Curculionidae</taxon>
        <taxon>Dryophthorinae</taxon>
        <taxon>Rhynchophorus</taxon>
    </lineage>
</organism>
<feature type="region of interest" description="Disordered" evidence="1">
    <location>
        <begin position="69"/>
        <end position="94"/>
    </location>
</feature>
<protein>
    <submittedName>
        <fullName evidence="2">Uncharacterized protein</fullName>
    </submittedName>
</protein>
<gene>
    <name evidence="2" type="ORF">GWI33_006521</name>
</gene>
<accession>A0A834MHA1</accession>
<evidence type="ECO:0000313" key="2">
    <source>
        <dbReference type="EMBL" id="KAF7280005.1"/>
    </source>
</evidence>
<evidence type="ECO:0000256" key="1">
    <source>
        <dbReference type="SAM" id="MobiDB-lite"/>
    </source>
</evidence>
<comment type="caution">
    <text evidence="2">The sequence shown here is derived from an EMBL/GenBank/DDBJ whole genome shotgun (WGS) entry which is preliminary data.</text>
</comment>
<sequence>MQLGSITKPLAQRAYLTSWREYPADYVPYGINLDGPRRCGRRRVEGGGGDGIMDGQLKGLGPEILTYGRQHRQHHESHQHALRDSPHSPSVLSG</sequence>
<evidence type="ECO:0000313" key="3">
    <source>
        <dbReference type="Proteomes" id="UP000625711"/>
    </source>
</evidence>
<reference evidence="2" key="1">
    <citation type="submission" date="2020-08" db="EMBL/GenBank/DDBJ databases">
        <title>Genome sequencing and assembly of the red palm weevil Rhynchophorus ferrugineus.</title>
        <authorList>
            <person name="Dias G.B."/>
            <person name="Bergman C.M."/>
            <person name="Manee M."/>
        </authorList>
    </citation>
    <scope>NUCLEOTIDE SEQUENCE</scope>
    <source>
        <strain evidence="2">AA-2017</strain>
        <tissue evidence="2">Whole larva</tissue>
    </source>
</reference>